<feature type="compositionally biased region" description="Basic and acidic residues" evidence="2">
    <location>
        <begin position="1"/>
        <end position="11"/>
    </location>
</feature>
<dbReference type="CDD" id="cd17546">
    <property type="entry name" value="REC_hyHK_CKI1_RcsC-like"/>
    <property type="match status" value="1"/>
</dbReference>
<reference evidence="4" key="1">
    <citation type="submission" date="2021-03" db="EMBL/GenBank/DDBJ databases">
        <authorList>
            <person name="Li Z."/>
            <person name="Yang C."/>
        </authorList>
    </citation>
    <scope>NUCLEOTIDE SEQUENCE</scope>
    <source>
        <strain evidence="4">Dzin_1.0</strain>
        <tissue evidence="4">Leaf</tissue>
    </source>
</reference>
<evidence type="ECO:0000313" key="4">
    <source>
        <dbReference type="EMBL" id="KAJ0968420.1"/>
    </source>
</evidence>
<keyword evidence="5" id="KW-1185">Reference proteome</keyword>
<feature type="modified residue" description="4-aspartylphosphate" evidence="1">
    <location>
        <position position="311"/>
    </location>
</feature>
<dbReference type="Pfam" id="PF00072">
    <property type="entry name" value="Response_reg"/>
    <property type="match status" value="1"/>
</dbReference>
<dbReference type="InterPro" id="IPR011006">
    <property type="entry name" value="CheY-like_superfamily"/>
</dbReference>
<dbReference type="PANTHER" id="PTHR43228">
    <property type="entry name" value="TWO-COMPONENT RESPONSE REGULATOR"/>
    <property type="match status" value="1"/>
</dbReference>
<feature type="domain" description="Response regulatory" evidence="3">
    <location>
        <begin position="261"/>
        <end position="376"/>
    </location>
</feature>
<dbReference type="SUPFAM" id="SSF52172">
    <property type="entry name" value="CheY-like"/>
    <property type="match status" value="1"/>
</dbReference>
<feature type="region of interest" description="Disordered" evidence="2">
    <location>
        <begin position="1"/>
        <end position="20"/>
    </location>
</feature>
<accession>A0A9D5C8Q5</accession>
<dbReference type="PANTHER" id="PTHR43228:SF1">
    <property type="entry name" value="TWO-COMPONENT RESPONSE REGULATOR ARR22"/>
    <property type="match status" value="1"/>
</dbReference>
<dbReference type="OrthoDB" id="21225at2759"/>
<dbReference type="InterPro" id="IPR001789">
    <property type="entry name" value="Sig_transdc_resp-reg_receiver"/>
</dbReference>
<dbReference type="AlphaFoldDB" id="A0A9D5C8Q5"/>
<dbReference type="SMART" id="SM00448">
    <property type="entry name" value="REC"/>
    <property type="match status" value="1"/>
</dbReference>
<dbReference type="Proteomes" id="UP001085076">
    <property type="component" value="Miscellaneous, Linkage group lg07"/>
</dbReference>
<name>A0A9D5C8Q5_9LILI</name>
<sequence length="379" mass="42543">MADGHWRRADPRLQAVADSSRSPVAAAVKRQRSECAGLSASPEFYGYYPRDEDWIPYHVTRDTENIGASYDCYLRSGISSYGTGESVTAMTGGMGSHRDSGLENQNVWYSSNGRQETPLLPDTSNTIYMDGLRADCTCRAVARRTCDQGVRHEALNCLVFQLFISWLNGCNELRTSNRLHIELISACIKKLLLFFVECAFTPTNLALTPIVLRKRMAFGAGSSNYMKMKGMLKEDNVYEGNVLQLKGILKIRDRSFKKNLRVLIVDDDKVTRKVMMAMLRDLKVEGKEAVNGKEAVDFFAAGEVFTLVLMDMEMPFMNGPETTRFLRGMGVRAKLVGMSAHLTEKEQKEFLDAGGDEFYMKPVTRTKLVALLQAIDEEL</sequence>
<protein>
    <recommendedName>
        <fullName evidence="3">Response regulatory domain-containing protein</fullName>
    </recommendedName>
</protein>
<proteinExistence type="predicted"/>
<evidence type="ECO:0000256" key="1">
    <source>
        <dbReference type="PROSITE-ProRule" id="PRU00169"/>
    </source>
</evidence>
<dbReference type="EMBL" id="JAGGNH010000007">
    <property type="protein sequence ID" value="KAJ0968420.1"/>
    <property type="molecule type" value="Genomic_DNA"/>
</dbReference>
<dbReference type="InterPro" id="IPR052048">
    <property type="entry name" value="ST_Response_Regulator"/>
</dbReference>
<evidence type="ECO:0000259" key="3">
    <source>
        <dbReference type="PROSITE" id="PS50110"/>
    </source>
</evidence>
<evidence type="ECO:0000256" key="2">
    <source>
        <dbReference type="SAM" id="MobiDB-lite"/>
    </source>
</evidence>
<dbReference type="GO" id="GO:0000160">
    <property type="term" value="P:phosphorelay signal transduction system"/>
    <property type="evidence" value="ECO:0007669"/>
    <property type="project" value="InterPro"/>
</dbReference>
<comment type="caution">
    <text evidence="4">The sequence shown here is derived from an EMBL/GenBank/DDBJ whole genome shotgun (WGS) entry which is preliminary data.</text>
</comment>
<dbReference type="PROSITE" id="PS50110">
    <property type="entry name" value="RESPONSE_REGULATORY"/>
    <property type="match status" value="1"/>
</dbReference>
<reference evidence="4" key="2">
    <citation type="journal article" date="2022" name="Hortic Res">
        <title>The genome of Dioscorea zingiberensis sheds light on the biosynthesis, origin and evolution of the medicinally important diosgenin saponins.</title>
        <authorList>
            <person name="Li Y."/>
            <person name="Tan C."/>
            <person name="Li Z."/>
            <person name="Guo J."/>
            <person name="Li S."/>
            <person name="Chen X."/>
            <person name="Wang C."/>
            <person name="Dai X."/>
            <person name="Yang H."/>
            <person name="Song W."/>
            <person name="Hou L."/>
            <person name="Xu J."/>
            <person name="Tong Z."/>
            <person name="Xu A."/>
            <person name="Yuan X."/>
            <person name="Wang W."/>
            <person name="Yang Q."/>
            <person name="Chen L."/>
            <person name="Sun Z."/>
            <person name="Wang K."/>
            <person name="Pan B."/>
            <person name="Chen J."/>
            <person name="Bao Y."/>
            <person name="Liu F."/>
            <person name="Qi X."/>
            <person name="Gang D.R."/>
            <person name="Wen J."/>
            <person name="Li J."/>
        </authorList>
    </citation>
    <scope>NUCLEOTIDE SEQUENCE</scope>
    <source>
        <strain evidence="4">Dzin_1.0</strain>
    </source>
</reference>
<keyword evidence="1" id="KW-0597">Phosphoprotein</keyword>
<dbReference type="Gene3D" id="3.40.50.2300">
    <property type="match status" value="1"/>
</dbReference>
<gene>
    <name evidence="4" type="ORF">J5N97_025337</name>
</gene>
<organism evidence="4 5">
    <name type="scientific">Dioscorea zingiberensis</name>
    <dbReference type="NCBI Taxonomy" id="325984"/>
    <lineage>
        <taxon>Eukaryota</taxon>
        <taxon>Viridiplantae</taxon>
        <taxon>Streptophyta</taxon>
        <taxon>Embryophyta</taxon>
        <taxon>Tracheophyta</taxon>
        <taxon>Spermatophyta</taxon>
        <taxon>Magnoliopsida</taxon>
        <taxon>Liliopsida</taxon>
        <taxon>Dioscoreales</taxon>
        <taxon>Dioscoreaceae</taxon>
        <taxon>Dioscorea</taxon>
    </lineage>
</organism>
<evidence type="ECO:0000313" key="5">
    <source>
        <dbReference type="Proteomes" id="UP001085076"/>
    </source>
</evidence>